<feature type="domain" description="Alcohol dehydrogenase-like C-terminal" evidence="7">
    <location>
        <begin position="165"/>
        <end position="294"/>
    </location>
</feature>
<keyword evidence="5" id="KW-0862">Zinc</keyword>
<evidence type="ECO:0000256" key="6">
    <source>
        <dbReference type="ARBA" id="ARBA00023002"/>
    </source>
</evidence>
<dbReference type="Pfam" id="PF00107">
    <property type="entry name" value="ADH_zinc_N"/>
    <property type="match status" value="1"/>
</dbReference>
<evidence type="ECO:0000313" key="10">
    <source>
        <dbReference type="Proteomes" id="UP000076874"/>
    </source>
</evidence>
<proteinExistence type="inferred from homology"/>
<dbReference type="GO" id="GO:0046872">
    <property type="term" value="F:metal ion binding"/>
    <property type="evidence" value="ECO:0007669"/>
    <property type="project" value="UniProtKB-KW"/>
</dbReference>
<evidence type="ECO:0000259" key="8">
    <source>
        <dbReference type="Pfam" id="PF08240"/>
    </source>
</evidence>
<dbReference type="InterPro" id="IPR013149">
    <property type="entry name" value="ADH-like_C"/>
</dbReference>
<keyword evidence="6" id="KW-0560">Oxidoreductase</keyword>
<dbReference type="GO" id="GO:0005737">
    <property type="term" value="C:cytoplasm"/>
    <property type="evidence" value="ECO:0007669"/>
    <property type="project" value="TreeGrafter"/>
</dbReference>
<evidence type="ECO:0000259" key="7">
    <source>
        <dbReference type="Pfam" id="PF00107"/>
    </source>
</evidence>
<dbReference type="InterPro" id="IPR036291">
    <property type="entry name" value="NAD(P)-bd_dom_sf"/>
</dbReference>
<comment type="pathway">
    <text evidence="2">Secondary metabolite biosynthesis.</text>
</comment>
<reference evidence="9 10" key="1">
    <citation type="journal article" date="2016" name="Genome Biol. Evol.">
        <title>Divergent and convergent evolution of fungal pathogenicity.</title>
        <authorList>
            <person name="Shang Y."/>
            <person name="Xiao G."/>
            <person name="Zheng P."/>
            <person name="Cen K."/>
            <person name="Zhan S."/>
            <person name="Wang C."/>
        </authorList>
    </citation>
    <scope>NUCLEOTIDE SEQUENCE [LARGE SCALE GENOMIC DNA]</scope>
    <source>
        <strain evidence="9 10">RCEF 264</strain>
    </source>
</reference>
<keyword evidence="4" id="KW-0479">Metal-binding</keyword>
<dbReference type="Proteomes" id="UP000076874">
    <property type="component" value="Unassembled WGS sequence"/>
</dbReference>
<dbReference type="PANTHER" id="PTHR42940:SF8">
    <property type="entry name" value="VACUOLAR PROTEIN SORTING-ASSOCIATED PROTEIN 11"/>
    <property type="match status" value="1"/>
</dbReference>
<comment type="cofactor">
    <cofactor evidence="1">
        <name>Zn(2+)</name>
        <dbReference type="ChEBI" id="CHEBI:29105"/>
    </cofactor>
</comment>
<dbReference type="EMBL" id="AZHD01000001">
    <property type="protein sequence ID" value="OAA67874.1"/>
    <property type="molecule type" value="Genomic_DNA"/>
</dbReference>
<dbReference type="OrthoDB" id="1879366at2759"/>
<evidence type="ECO:0000313" key="9">
    <source>
        <dbReference type="EMBL" id="OAA67874.1"/>
    </source>
</evidence>
<dbReference type="PANTHER" id="PTHR42940">
    <property type="entry name" value="ALCOHOL DEHYDROGENASE 1-RELATED"/>
    <property type="match status" value="1"/>
</dbReference>
<dbReference type="SUPFAM" id="SSF51735">
    <property type="entry name" value="NAD(P)-binding Rossmann-fold domains"/>
    <property type="match status" value="1"/>
</dbReference>
<dbReference type="Pfam" id="PF08240">
    <property type="entry name" value="ADH_N"/>
    <property type="match status" value="1"/>
</dbReference>
<keyword evidence="10" id="KW-1185">Reference proteome</keyword>
<sequence length="332" mass="34916">MANPAPPSDDGTMLAAVLERFGAPYTLKRVPRPGPPQGHDLVIKVLAASYCHTDAVFAAGNMSHKALPRVGSHEFAGEIVAMGPLVVPGDRGGLDRGVRVGVVGLAYHPCGVCYECTHSDDADIPGYSVYCPRATNLGLSRDGGFQEYCLVDSRQVAPLPVDGGGLSAVQAAPMMCAGLTIWAALQHPRVRAACCGAWCGTTWVATAAAAVATGATDDQPNSERGVDAAIVLPEAQEAFDTGMALLRNHGTLVVVSFPPTPFALKAQDVVFRDIAVVGTLLGSQRQLRDMLAFCTAHGVAAQVRTFPLRQVNELVEEYHRGFGGKLVVDMTL</sequence>
<comment type="caution">
    <text evidence="9">The sequence shown here is derived from an EMBL/GenBank/DDBJ whole genome shotgun (WGS) entry which is preliminary data.</text>
</comment>
<dbReference type="Gene3D" id="3.40.50.720">
    <property type="entry name" value="NAD(P)-binding Rossmann-like Domain"/>
    <property type="match status" value="1"/>
</dbReference>
<dbReference type="InterPro" id="IPR013154">
    <property type="entry name" value="ADH-like_N"/>
</dbReference>
<dbReference type="STRING" id="1081102.A0A167ZSZ7"/>
<protein>
    <submittedName>
        <fullName evidence="9">Alcohol dehydrogenase superfamily, zinc-type</fullName>
    </submittedName>
</protein>
<dbReference type="AlphaFoldDB" id="A0A167ZSZ7"/>
<organism evidence="9 10">
    <name type="scientific">Niveomyces insectorum RCEF 264</name>
    <dbReference type="NCBI Taxonomy" id="1081102"/>
    <lineage>
        <taxon>Eukaryota</taxon>
        <taxon>Fungi</taxon>
        <taxon>Dikarya</taxon>
        <taxon>Ascomycota</taxon>
        <taxon>Pezizomycotina</taxon>
        <taxon>Sordariomycetes</taxon>
        <taxon>Hypocreomycetidae</taxon>
        <taxon>Hypocreales</taxon>
        <taxon>Cordycipitaceae</taxon>
        <taxon>Niveomyces</taxon>
    </lineage>
</organism>
<dbReference type="GO" id="GO:0004022">
    <property type="term" value="F:alcohol dehydrogenase (NAD+) activity"/>
    <property type="evidence" value="ECO:0007669"/>
    <property type="project" value="TreeGrafter"/>
</dbReference>
<evidence type="ECO:0000256" key="3">
    <source>
        <dbReference type="ARBA" id="ARBA00008072"/>
    </source>
</evidence>
<evidence type="ECO:0000256" key="2">
    <source>
        <dbReference type="ARBA" id="ARBA00005179"/>
    </source>
</evidence>
<dbReference type="InterPro" id="IPR011032">
    <property type="entry name" value="GroES-like_sf"/>
</dbReference>
<dbReference type="SUPFAM" id="SSF50129">
    <property type="entry name" value="GroES-like"/>
    <property type="match status" value="1"/>
</dbReference>
<accession>A0A167ZSZ7</accession>
<dbReference type="Gene3D" id="3.90.180.10">
    <property type="entry name" value="Medium-chain alcohol dehydrogenases, catalytic domain"/>
    <property type="match status" value="2"/>
</dbReference>
<evidence type="ECO:0000256" key="4">
    <source>
        <dbReference type="ARBA" id="ARBA00022723"/>
    </source>
</evidence>
<feature type="domain" description="Alcohol dehydrogenase-like N-terminal" evidence="8">
    <location>
        <begin position="39"/>
        <end position="160"/>
    </location>
</feature>
<comment type="similarity">
    <text evidence="3">Belongs to the zinc-containing alcohol dehydrogenase family.</text>
</comment>
<evidence type="ECO:0000256" key="5">
    <source>
        <dbReference type="ARBA" id="ARBA00022833"/>
    </source>
</evidence>
<name>A0A167ZSZ7_9HYPO</name>
<gene>
    <name evidence="9" type="ORF">SPI_00069</name>
</gene>
<evidence type="ECO:0000256" key="1">
    <source>
        <dbReference type="ARBA" id="ARBA00001947"/>
    </source>
</evidence>